<evidence type="ECO:0000256" key="3">
    <source>
        <dbReference type="ARBA" id="ARBA00022448"/>
    </source>
</evidence>
<dbReference type="Proteomes" id="UP001055253">
    <property type="component" value="Chromosome"/>
</dbReference>
<protein>
    <submittedName>
        <fullName evidence="9">BCCT family transporter</fullName>
    </submittedName>
</protein>
<organism evidence="9 10">
    <name type="scientific">Mycobacterium ulcerans</name>
    <dbReference type="NCBI Taxonomy" id="1809"/>
    <lineage>
        <taxon>Bacteria</taxon>
        <taxon>Bacillati</taxon>
        <taxon>Actinomycetota</taxon>
        <taxon>Actinomycetes</taxon>
        <taxon>Mycobacteriales</taxon>
        <taxon>Mycobacteriaceae</taxon>
        <taxon>Mycobacterium</taxon>
        <taxon>Mycobacterium ulcerans group</taxon>
    </lineage>
</organism>
<keyword evidence="4" id="KW-1003">Cell membrane</keyword>
<feature type="transmembrane region" description="Helical" evidence="8">
    <location>
        <begin position="462"/>
        <end position="484"/>
    </location>
</feature>
<dbReference type="PANTHER" id="PTHR30047:SF7">
    <property type="entry name" value="HIGH-AFFINITY CHOLINE TRANSPORT PROTEIN"/>
    <property type="match status" value="1"/>
</dbReference>
<reference evidence="9" key="1">
    <citation type="submission" date="2022-08" db="EMBL/GenBank/DDBJ databases">
        <title>Whole genome sequencing of non-tuberculosis mycobacteria type-strains.</title>
        <authorList>
            <person name="Igarashi Y."/>
            <person name="Osugi A."/>
            <person name="Mitarai S."/>
        </authorList>
    </citation>
    <scope>NUCLEOTIDE SEQUENCE</scope>
    <source>
        <strain evidence="9">ATCC 19423</strain>
    </source>
</reference>
<evidence type="ECO:0000256" key="7">
    <source>
        <dbReference type="ARBA" id="ARBA00023136"/>
    </source>
</evidence>
<proteinExistence type="inferred from homology"/>
<keyword evidence="7 8" id="KW-0472">Membrane</keyword>
<feature type="transmembrane region" description="Helical" evidence="8">
    <location>
        <begin position="201"/>
        <end position="227"/>
    </location>
</feature>
<evidence type="ECO:0000256" key="5">
    <source>
        <dbReference type="ARBA" id="ARBA00022692"/>
    </source>
</evidence>
<feature type="transmembrane region" description="Helical" evidence="8">
    <location>
        <begin position="28"/>
        <end position="47"/>
    </location>
</feature>
<gene>
    <name evidence="9" type="ORF">MJO63_11710</name>
</gene>
<comment type="similarity">
    <text evidence="2">Belongs to the BCCT transporter (TC 2.A.15) family.</text>
</comment>
<evidence type="ECO:0000256" key="1">
    <source>
        <dbReference type="ARBA" id="ARBA00004651"/>
    </source>
</evidence>
<comment type="subcellular location">
    <subcellularLocation>
        <location evidence="1">Cell membrane</location>
        <topology evidence="1">Multi-pass membrane protein</topology>
    </subcellularLocation>
</comment>
<feature type="transmembrane region" description="Helical" evidence="8">
    <location>
        <begin position="247"/>
        <end position="268"/>
    </location>
</feature>
<sequence length="645" mass="69227">MALPDLPDSDPGRPNVVAEAWRSIKPPVFVPASLVIVTMIVVSVVYAQTAANAFVKLNAAITAGVGWWYILVATAFVVFALYCGISQIGTIRLGSDDEVPEYGFWAWLAMLFSAGMGIGLVFYGVAEPLSHYAHPPQSRGVPALTDAAANQAMALTLFHWGLHAWAIYVVVGLGMAYMTYRRGRPLSVRWLLEPVLGRRRVEGVLGHAVDVVAIVGTLFGVATSLGFGITQIASGLEYLGWIKTNNWWIIAMIGAITAAATASVVSGVSKGLKWLSNINMALAALLALFVLLLGPTLFLLQSWVQNLGGYAQSLPQFMLRTAPFSHDSWLGNWTIFYWGWWISWAPFVGMFIARISRGRTIREFIGAVLLVPTVIASLWFTIFGDAALLRQRNDGDMLVNGAVDTNTSLFRLLGDLPIGVITSVLAVLVIVFFFITSSDSGSLVIDILSAGGELDPPKLTRVYWAVLEGTAAAILLLVGGSGSLTALQTASIATALPFSIVMVVACYAMLKAFRFDLLTTPRLLHVTVPDVVSDGNRQRRDISATLAGLIAVRDVDSGTCSVHPDTGALTVITPPDPLGGHMFDTSEQDGQPPLAVAPASYWFTGVTTSQQSIPDYSRSNRSLFMTLAHAAAKSSANFCLASLWA</sequence>
<feature type="transmembrane region" description="Helical" evidence="8">
    <location>
        <begin position="365"/>
        <end position="389"/>
    </location>
</feature>
<feature type="transmembrane region" description="Helical" evidence="8">
    <location>
        <begin position="162"/>
        <end position="180"/>
    </location>
</feature>
<feature type="transmembrane region" description="Helical" evidence="8">
    <location>
        <begin position="490"/>
        <end position="510"/>
    </location>
</feature>
<dbReference type="RefSeq" id="WP_071498274.1">
    <property type="nucleotide sequence ID" value="NZ_CP085200.1"/>
</dbReference>
<feature type="transmembrane region" description="Helical" evidence="8">
    <location>
        <begin position="67"/>
        <end position="85"/>
    </location>
</feature>
<dbReference type="PROSITE" id="PS01303">
    <property type="entry name" value="BCCT"/>
    <property type="match status" value="1"/>
</dbReference>
<keyword evidence="5 8" id="KW-0812">Transmembrane</keyword>
<keyword evidence="10" id="KW-1185">Reference proteome</keyword>
<evidence type="ECO:0000313" key="10">
    <source>
        <dbReference type="Proteomes" id="UP001055253"/>
    </source>
</evidence>
<evidence type="ECO:0000313" key="9">
    <source>
        <dbReference type="EMBL" id="ULP53591.1"/>
    </source>
</evidence>
<evidence type="ECO:0000256" key="8">
    <source>
        <dbReference type="SAM" id="Phobius"/>
    </source>
</evidence>
<keyword evidence="3" id="KW-0813">Transport</keyword>
<dbReference type="Pfam" id="PF02028">
    <property type="entry name" value="BCCT"/>
    <property type="match status" value="1"/>
</dbReference>
<evidence type="ECO:0000256" key="6">
    <source>
        <dbReference type="ARBA" id="ARBA00022989"/>
    </source>
</evidence>
<dbReference type="EMBL" id="CP092429">
    <property type="protein sequence ID" value="ULP53591.1"/>
    <property type="molecule type" value="Genomic_DNA"/>
</dbReference>
<evidence type="ECO:0000256" key="2">
    <source>
        <dbReference type="ARBA" id="ARBA00005658"/>
    </source>
</evidence>
<feature type="transmembrane region" description="Helical" evidence="8">
    <location>
        <begin position="409"/>
        <end position="435"/>
    </location>
</feature>
<evidence type="ECO:0000256" key="4">
    <source>
        <dbReference type="ARBA" id="ARBA00022475"/>
    </source>
</evidence>
<accession>A0ABY3VBD7</accession>
<dbReference type="NCBIfam" id="TIGR00842">
    <property type="entry name" value="bcct"/>
    <property type="match status" value="1"/>
</dbReference>
<feature type="transmembrane region" description="Helical" evidence="8">
    <location>
        <begin position="105"/>
        <end position="126"/>
    </location>
</feature>
<dbReference type="InterPro" id="IPR000060">
    <property type="entry name" value="BCCT_transptr"/>
</dbReference>
<feature type="transmembrane region" description="Helical" evidence="8">
    <location>
        <begin position="335"/>
        <end position="353"/>
    </location>
</feature>
<feature type="transmembrane region" description="Helical" evidence="8">
    <location>
        <begin position="280"/>
        <end position="300"/>
    </location>
</feature>
<dbReference type="PANTHER" id="PTHR30047">
    <property type="entry name" value="HIGH-AFFINITY CHOLINE TRANSPORT PROTEIN-RELATED"/>
    <property type="match status" value="1"/>
</dbReference>
<dbReference type="InterPro" id="IPR018093">
    <property type="entry name" value="BCCT_CS"/>
</dbReference>
<keyword evidence="6 8" id="KW-1133">Transmembrane helix</keyword>
<name>A0ABY3VBD7_MYCUL</name>